<dbReference type="PANTHER" id="PTHR43245">
    <property type="entry name" value="BIFUNCTIONAL POLYMYXIN RESISTANCE PROTEIN ARNA"/>
    <property type="match status" value="1"/>
</dbReference>
<dbReference type="Proteomes" id="UP001355653">
    <property type="component" value="Unassembled WGS sequence"/>
</dbReference>
<dbReference type="SUPFAM" id="SSF51735">
    <property type="entry name" value="NAD(P)-binding Rossmann-fold domains"/>
    <property type="match status" value="1"/>
</dbReference>
<dbReference type="RefSeq" id="WP_246068955.1">
    <property type="nucleotide sequence ID" value="NZ_JAROBY010000035.1"/>
</dbReference>
<proteinExistence type="predicted"/>
<name>A0ABU6DFH1_9BACL</name>
<evidence type="ECO:0000313" key="2">
    <source>
        <dbReference type="EMBL" id="MEB4796468.1"/>
    </source>
</evidence>
<reference evidence="2 3" key="1">
    <citation type="submission" date="2023-03" db="EMBL/GenBank/DDBJ databases">
        <title>Bacillus Genome Sequencing.</title>
        <authorList>
            <person name="Dunlap C."/>
        </authorList>
    </citation>
    <scope>NUCLEOTIDE SEQUENCE [LARGE SCALE GENOMIC DNA]</scope>
    <source>
        <strain evidence="2 3">NRS-1351</strain>
    </source>
</reference>
<evidence type="ECO:0000259" key="1">
    <source>
        <dbReference type="Pfam" id="PF01370"/>
    </source>
</evidence>
<sequence>MMRVLVTGAAGNGGQAVCRALVHAGYTVRMADIMPPQADDLRDLEFVRCDTRSPGDVRFAVQGMDAVVHLAAWHCAHNPPVSDETIFAVNVNGTFHVMEACKQAGIQAIVYASSMAYGWGSVYGVSKVIGEDLCKTYHEMTGASIAMLRYHEFIPRLYLEFGARLLRNGVDRRDVAEATVASVKAVLEKKVGLFRTIVHTNHGMPLDVIQDFKKNGPAWCESQVPGAIQLLNKYEIELPEQVEQHDLSKAEEILGWKPRYNFLEFLKDLKARDEKGIDVHNLKVPSEIPAM</sequence>
<dbReference type="InterPro" id="IPR050177">
    <property type="entry name" value="Lipid_A_modif_metabolic_enz"/>
</dbReference>
<dbReference type="InterPro" id="IPR001509">
    <property type="entry name" value="Epimerase_deHydtase"/>
</dbReference>
<dbReference type="PANTHER" id="PTHR43245:SF55">
    <property type="entry name" value="NAD(P)-BINDING DOMAIN-CONTAINING PROTEIN"/>
    <property type="match status" value="1"/>
</dbReference>
<feature type="domain" description="NAD-dependent epimerase/dehydratase" evidence="1">
    <location>
        <begin position="4"/>
        <end position="151"/>
    </location>
</feature>
<keyword evidence="3" id="KW-1185">Reference proteome</keyword>
<protein>
    <submittedName>
        <fullName evidence="2">NAD(P)-dependent oxidoreductase</fullName>
    </submittedName>
</protein>
<dbReference type="EMBL" id="JAROBY010000035">
    <property type="protein sequence ID" value="MEB4796468.1"/>
    <property type="molecule type" value="Genomic_DNA"/>
</dbReference>
<evidence type="ECO:0000313" key="3">
    <source>
        <dbReference type="Proteomes" id="UP001355653"/>
    </source>
</evidence>
<dbReference type="InterPro" id="IPR036291">
    <property type="entry name" value="NAD(P)-bd_dom_sf"/>
</dbReference>
<comment type="caution">
    <text evidence="2">The sequence shown here is derived from an EMBL/GenBank/DDBJ whole genome shotgun (WGS) entry which is preliminary data.</text>
</comment>
<accession>A0ABU6DFH1</accession>
<dbReference type="Gene3D" id="3.40.50.720">
    <property type="entry name" value="NAD(P)-binding Rossmann-like Domain"/>
    <property type="match status" value="1"/>
</dbReference>
<gene>
    <name evidence="2" type="ORF">P5G65_21410</name>
</gene>
<organism evidence="2 3">
    <name type="scientific">Paenibacillus chondroitinus</name>
    <dbReference type="NCBI Taxonomy" id="59842"/>
    <lineage>
        <taxon>Bacteria</taxon>
        <taxon>Bacillati</taxon>
        <taxon>Bacillota</taxon>
        <taxon>Bacilli</taxon>
        <taxon>Bacillales</taxon>
        <taxon>Paenibacillaceae</taxon>
        <taxon>Paenibacillus</taxon>
    </lineage>
</organism>
<dbReference type="Pfam" id="PF01370">
    <property type="entry name" value="Epimerase"/>
    <property type="match status" value="1"/>
</dbReference>